<dbReference type="AlphaFoldDB" id="A0AAU8I7L0"/>
<dbReference type="EMBL" id="JAKJPQ010000009">
    <property type="protein sequence ID" value="MCI2262278.1"/>
    <property type="molecule type" value="Genomic_DNA"/>
</dbReference>
<evidence type="ECO:0000313" key="3">
    <source>
        <dbReference type="EMBL" id="XCI81456.1"/>
    </source>
</evidence>
<protein>
    <recommendedName>
        <fullName evidence="5">Lipoprotein</fullName>
    </recommendedName>
</protein>
<evidence type="ECO:0000313" key="2">
    <source>
        <dbReference type="EMBL" id="MCI2262278.1"/>
    </source>
</evidence>
<dbReference type="RefSeq" id="WP_242160217.1">
    <property type="nucleotide sequence ID" value="NZ_CP131914.1"/>
</dbReference>
<feature type="chain" id="PRO_5043650189" description="Lipoprotein" evidence="1">
    <location>
        <begin position="27"/>
        <end position="283"/>
    </location>
</feature>
<dbReference type="Proteomes" id="UP001430647">
    <property type="component" value="Unassembled WGS sequence"/>
</dbReference>
<feature type="signal peptide" evidence="1">
    <location>
        <begin position="1"/>
        <end position="26"/>
    </location>
</feature>
<accession>A0AAU8I7L0</accession>
<evidence type="ECO:0000256" key="1">
    <source>
        <dbReference type="SAM" id="SignalP"/>
    </source>
</evidence>
<reference evidence="2" key="2">
    <citation type="submission" date="2022-01" db="EMBL/GenBank/DDBJ databases">
        <authorList>
            <person name="Rana R."/>
            <person name="Patil P.B."/>
        </authorList>
    </citation>
    <scope>NUCLEOTIDE SEQUENCE</scope>
    <source>
        <strain evidence="2">PPL560</strain>
    </source>
</reference>
<reference evidence="2 4" key="1">
    <citation type="journal article" date="2022" name="Curr. Microbiol.">
        <title>Xanthomonas indica sp. nov., a Novel Member of Non-Pathogenic Xanthomonas Community from Healthy Rice Seeds.</title>
        <authorList>
            <person name="Rana R."/>
            <person name="Madhavan V.N."/>
            <person name="Saroha T."/>
            <person name="Bansal K."/>
            <person name="Kaur A."/>
            <person name="Sonti R.V."/>
            <person name="Patel H.K."/>
            <person name="Patil P.B."/>
        </authorList>
    </citation>
    <scope>NUCLEOTIDE SEQUENCE [LARGE SCALE GENOMIC DNA]</scope>
    <source>
        <strain evidence="2 4">PPL560</strain>
    </source>
</reference>
<evidence type="ECO:0008006" key="5">
    <source>
        <dbReference type="Google" id="ProtNLM"/>
    </source>
</evidence>
<proteinExistence type="predicted"/>
<gene>
    <name evidence="2" type="ORF">L3V74_12065</name>
    <name evidence="3" type="ORF">Q7W82_04660</name>
</gene>
<dbReference type="PROSITE" id="PS51257">
    <property type="entry name" value="PROKAR_LIPOPROTEIN"/>
    <property type="match status" value="1"/>
</dbReference>
<keyword evidence="1" id="KW-0732">Signal</keyword>
<dbReference type="KEGG" id="xin:Q7W82_04660"/>
<sequence length="283" mass="29852">MSAVAPRPLAVLALAGVLVLGGCTPAATPAPSAAPASASAAAPAHVSRTARLQAFLQQRYGSAAMLAGHWPGQWTQDGASHAVDWQVCAEQPVVIGDGWQQLLAVCGTLRDAGHPEPGTIDFYVLRPEGQGFAVAAERTGGTYGSNGQPGEVGIVRAGSDFYGFRVEDGWFGQGYALQSQTLILPGPKGLVDAGSLRSHIDNGAAADCDAADAAADCKAGQFDLDFALRFDDRDHAARVWPLLIEETGVDCGQRQVQREHRFVLDTKTWTYHFPEALQREGCA</sequence>
<organism evidence="3">
    <name type="scientific">Xanthomonas indica</name>
    <dbReference type="NCBI Taxonomy" id="2912242"/>
    <lineage>
        <taxon>Bacteria</taxon>
        <taxon>Pseudomonadati</taxon>
        <taxon>Pseudomonadota</taxon>
        <taxon>Gammaproteobacteria</taxon>
        <taxon>Lysobacterales</taxon>
        <taxon>Lysobacteraceae</taxon>
        <taxon>Xanthomonas</taxon>
    </lineage>
</organism>
<dbReference type="EMBL" id="CP131914">
    <property type="protein sequence ID" value="XCI81456.1"/>
    <property type="molecule type" value="Genomic_DNA"/>
</dbReference>
<reference evidence="3" key="3">
    <citation type="submission" date="2023-08" db="EMBL/GenBank/DDBJ databases">
        <title>Complete genome sequence of Xanthomonas indica.</title>
        <authorList>
            <person name="Patil P.B."/>
            <person name="Rana R."/>
        </authorList>
    </citation>
    <scope>NUCLEOTIDE SEQUENCE</scope>
    <source>
        <strain evidence="3">PPL560</strain>
    </source>
</reference>
<keyword evidence="4" id="KW-1185">Reference proteome</keyword>
<name>A0AAU8I7L0_9XANT</name>
<evidence type="ECO:0000313" key="4">
    <source>
        <dbReference type="Proteomes" id="UP001430647"/>
    </source>
</evidence>